<feature type="compositionally biased region" description="Polar residues" evidence="3">
    <location>
        <begin position="91"/>
        <end position="115"/>
    </location>
</feature>
<feature type="compositionally biased region" description="Low complexity" evidence="3">
    <location>
        <begin position="32"/>
        <end position="44"/>
    </location>
</feature>
<accession>A0AAV7IP35</accession>
<evidence type="ECO:0000256" key="3">
    <source>
        <dbReference type="SAM" id="MobiDB-lite"/>
    </source>
</evidence>
<feature type="compositionally biased region" description="Polar residues" evidence="3">
    <location>
        <begin position="68"/>
        <end position="82"/>
    </location>
</feature>
<dbReference type="GO" id="GO:0003723">
    <property type="term" value="F:RNA binding"/>
    <property type="evidence" value="ECO:0007669"/>
    <property type="project" value="InterPro"/>
</dbReference>
<dbReference type="InterPro" id="IPR018188">
    <property type="entry name" value="RNase_T2_His_AS_1"/>
</dbReference>
<dbReference type="Pfam" id="PF00445">
    <property type="entry name" value="Ribonuclease_T2"/>
    <property type="match status" value="1"/>
</dbReference>
<protein>
    <submittedName>
        <fullName evidence="5">Uncharacterized protein</fullName>
    </submittedName>
</protein>
<dbReference type="AlphaFoldDB" id="A0AAV7IP35"/>
<dbReference type="GO" id="GO:0006401">
    <property type="term" value="P:RNA catabolic process"/>
    <property type="evidence" value="ECO:0007669"/>
    <property type="project" value="TreeGrafter"/>
</dbReference>
<dbReference type="InterPro" id="IPR001568">
    <property type="entry name" value="RNase_T2-like"/>
</dbReference>
<dbReference type="GO" id="GO:0033897">
    <property type="term" value="F:ribonuclease T2 activity"/>
    <property type="evidence" value="ECO:0007669"/>
    <property type="project" value="InterPro"/>
</dbReference>
<organism evidence="5 6">
    <name type="scientific">Cotesia glomerata</name>
    <name type="common">Lepidopteran parasitic wasp</name>
    <name type="synonym">Apanteles glomeratus</name>
    <dbReference type="NCBI Taxonomy" id="32391"/>
    <lineage>
        <taxon>Eukaryota</taxon>
        <taxon>Metazoa</taxon>
        <taxon>Ecdysozoa</taxon>
        <taxon>Arthropoda</taxon>
        <taxon>Hexapoda</taxon>
        <taxon>Insecta</taxon>
        <taxon>Pterygota</taxon>
        <taxon>Neoptera</taxon>
        <taxon>Endopterygota</taxon>
        <taxon>Hymenoptera</taxon>
        <taxon>Apocrita</taxon>
        <taxon>Ichneumonoidea</taxon>
        <taxon>Braconidae</taxon>
        <taxon>Microgastrinae</taxon>
        <taxon>Cotesia</taxon>
    </lineage>
</organism>
<evidence type="ECO:0000256" key="2">
    <source>
        <dbReference type="RuleBase" id="RU004328"/>
    </source>
</evidence>
<feature type="compositionally biased region" description="Polar residues" evidence="3">
    <location>
        <begin position="137"/>
        <end position="149"/>
    </location>
</feature>
<evidence type="ECO:0000256" key="4">
    <source>
        <dbReference type="SAM" id="SignalP"/>
    </source>
</evidence>
<dbReference type="Proteomes" id="UP000826195">
    <property type="component" value="Unassembled WGS sequence"/>
</dbReference>
<evidence type="ECO:0000313" key="5">
    <source>
        <dbReference type="EMBL" id="KAH0554619.1"/>
    </source>
</evidence>
<proteinExistence type="inferred from homology"/>
<evidence type="ECO:0000256" key="1">
    <source>
        <dbReference type="ARBA" id="ARBA00007469"/>
    </source>
</evidence>
<dbReference type="PROSITE" id="PS00531">
    <property type="entry name" value="RNASE_T2_2"/>
    <property type="match status" value="1"/>
</dbReference>
<comment type="similarity">
    <text evidence="1 2">Belongs to the RNase T2 family.</text>
</comment>
<feature type="region of interest" description="Disordered" evidence="3">
    <location>
        <begin position="137"/>
        <end position="203"/>
    </location>
</feature>
<gene>
    <name evidence="5" type="ORF">KQX54_011924</name>
</gene>
<feature type="compositionally biased region" description="Polar residues" evidence="3">
    <location>
        <begin position="49"/>
        <end position="61"/>
    </location>
</feature>
<dbReference type="PANTHER" id="PTHR11240">
    <property type="entry name" value="RIBONUCLEASE T2"/>
    <property type="match status" value="1"/>
</dbReference>
<comment type="caution">
    <text evidence="5">The sequence shown here is derived from an EMBL/GenBank/DDBJ whole genome shotgun (WGS) entry which is preliminary data.</text>
</comment>
<evidence type="ECO:0000313" key="6">
    <source>
        <dbReference type="Proteomes" id="UP000826195"/>
    </source>
</evidence>
<keyword evidence="6" id="KW-1185">Reference proteome</keyword>
<dbReference type="PANTHER" id="PTHR11240:SF22">
    <property type="entry name" value="RIBONUCLEASE T2"/>
    <property type="match status" value="1"/>
</dbReference>
<reference evidence="5 6" key="1">
    <citation type="journal article" date="2021" name="J. Hered.">
        <title>A chromosome-level genome assembly of the parasitoid wasp, Cotesia glomerata (Hymenoptera: Braconidae).</title>
        <authorList>
            <person name="Pinto B.J."/>
            <person name="Weis J.J."/>
            <person name="Gamble T."/>
            <person name="Ode P.J."/>
            <person name="Paul R."/>
            <person name="Zaspel J.M."/>
        </authorList>
    </citation>
    <scope>NUCLEOTIDE SEQUENCE [LARGE SCALE GENOMIC DNA]</scope>
    <source>
        <strain evidence="5">CgM1</strain>
    </source>
</reference>
<dbReference type="Gene3D" id="3.90.730.10">
    <property type="entry name" value="Ribonuclease T2-like"/>
    <property type="match status" value="1"/>
</dbReference>
<feature type="region of interest" description="Disordered" evidence="3">
    <location>
        <begin position="24"/>
        <end position="122"/>
    </location>
</feature>
<dbReference type="GO" id="GO:0005576">
    <property type="term" value="C:extracellular region"/>
    <property type="evidence" value="ECO:0007669"/>
    <property type="project" value="TreeGrafter"/>
</dbReference>
<dbReference type="InterPro" id="IPR036430">
    <property type="entry name" value="RNase_T2-like_sf"/>
</dbReference>
<feature type="signal peptide" evidence="4">
    <location>
        <begin position="1"/>
        <end position="22"/>
    </location>
</feature>
<sequence>MKWHLIAAVLLITALIPEEILAKPSRNRSRSRGNSNSSKPKNNPLYRRPSSSSKTSNNPHTSMLGAIPSSSVPQSNPTTSTKVFKRISYVPKTTKQLPIRQSNNANQPSTLSNTRPGLIVQNHPVGHARRPTLQQLGNSRMNPQVPTSVGNPSSANPQPAPANNPPAQVGNPVPGTSGSQPSPQVGNPVPGPSGSQPSAPSALVQAGATIATSSRAAAKAAKAQAKQNKINKIKTNAQAALQQVNANIGTCKDANAPPEACFDFFVLSISWGPATKIKRLGTAAPINKPEWSIHGLWPSLRTYMKHPKQCNLKIPYDPNQVLPIQNELEDKWFSANGSPMTHQALWRHEWEKHGTCAARSPQIKSVKQYFKKGLELFNQANVQAKLTAANFRPKKELTNKDMHDEISRILGHRVTLEFINHPRTSELWLSGIRLCYDFNFLLINCPPATKTLNTENEDTKMIYSL</sequence>
<name>A0AAV7IP35_COTGL</name>
<dbReference type="EMBL" id="JAHXZJ010001119">
    <property type="protein sequence ID" value="KAH0554619.1"/>
    <property type="molecule type" value="Genomic_DNA"/>
</dbReference>
<feature type="chain" id="PRO_5043563533" evidence="4">
    <location>
        <begin position="23"/>
        <end position="465"/>
    </location>
</feature>
<feature type="compositionally biased region" description="Low complexity" evidence="3">
    <location>
        <begin position="165"/>
        <end position="203"/>
    </location>
</feature>
<keyword evidence="4" id="KW-0732">Signal</keyword>
<dbReference type="PROSITE" id="PS00530">
    <property type="entry name" value="RNASE_T2_1"/>
    <property type="match status" value="1"/>
</dbReference>
<dbReference type="SUPFAM" id="SSF55895">
    <property type="entry name" value="Ribonuclease Rh-like"/>
    <property type="match status" value="1"/>
</dbReference>
<dbReference type="InterPro" id="IPR033130">
    <property type="entry name" value="RNase_T2_His_AS_2"/>
</dbReference>